<proteinExistence type="predicted"/>
<accession>A0A3E0GVM7</accession>
<keyword evidence="2" id="KW-1185">Reference proteome</keyword>
<dbReference type="EMBL" id="QUNO01000023">
    <property type="protein sequence ID" value="REH30719.1"/>
    <property type="molecule type" value="Genomic_DNA"/>
</dbReference>
<sequence length="192" mass="20186">MPEQEFRTRPDGTVYPLTPRKGKGGAGIVVAALLAVGLIAANGGMHNATLVSTTTDPTWHGLPVRQQDATAPQHPDCVAQSHDQVRQFFVRTPCAGMTEALYTLVDRSGNTFALSVAWVRMSSAADAVAFQKLDDTYGTGDITALGGIRLTGQHYRSAIDGTLVVIAEAEPLTGQSTLLDDAALTGTQLPAP</sequence>
<comment type="caution">
    <text evidence="1">The sequence shown here is derived from an EMBL/GenBank/DDBJ whole genome shotgun (WGS) entry which is preliminary data.</text>
</comment>
<reference evidence="1 2" key="1">
    <citation type="submission" date="2018-08" db="EMBL/GenBank/DDBJ databases">
        <title>Genomic Encyclopedia of Archaeal and Bacterial Type Strains, Phase II (KMG-II): from individual species to whole genera.</title>
        <authorList>
            <person name="Goeker M."/>
        </authorList>
    </citation>
    <scope>NUCLEOTIDE SEQUENCE [LARGE SCALE GENOMIC DNA]</scope>
    <source>
        <strain evidence="1 2">DSM 45791</strain>
    </source>
</reference>
<evidence type="ECO:0000313" key="2">
    <source>
        <dbReference type="Proteomes" id="UP000256269"/>
    </source>
</evidence>
<dbReference type="Proteomes" id="UP000256269">
    <property type="component" value="Unassembled WGS sequence"/>
</dbReference>
<protein>
    <submittedName>
        <fullName evidence="1">Uncharacterized protein</fullName>
    </submittedName>
</protein>
<dbReference type="AlphaFoldDB" id="A0A3E0GVM7"/>
<gene>
    <name evidence="1" type="ORF">BCF44_12378</name>
</gene>
<organism evidence="1 2">
    <name type="scientific">Kutzneria buriramensis</name>
    <dbReference type="NCBI Taxonomy" id="1045776"/>
    <lineage>
        <taxon>Bacteria</taxon>
        <taxon>Bacillati</taxon>
        <taxon>Actinomycetota</taxon>
        <taxon>Actinomycetes</taxon>
        <taxon>Pseudonocardiales</taxon>
        <taxon>Pseudonocardiaceae</taxon>
        <taxon>Kutzneria</taxon>
    </lineage>
</organism>
<evidence type="ECO:0000313" key="1">
    <source>
        <dbReference type="EMBL" id="REH30719.1"/>
    </source>
</evidence>
<name>A0A3E0GVM7_9PSEU</name>